<dbReference type="GO" id="GO:0055085">
    <property type="term" value="P:transmembrane transport"/>
    <property type="evidence" value="ECO:0007669"/>
    <property type="project" value="InterPro"/>
</dbReference>
<evidence type="ECO:0000256" key="2">
    <source>
        <dbReference type="ARBA" id="ARBA00022448"/>
    </source>
</evidence>
<feature type="transmembrane region" description="Helical" evidence="7">
    <location>
        <begin position="259"/>
        <end position="278"/>
    </location>
</feature>
<dbReference type="PANTHER" id="PTHR43744">
    <property type="entry name" value="ABC TRANSPORTER PERMEASE PROTEIN MG189-RELATED-RELATED"/>
    <property type="match status" value="1"/>
</dbReference>
<evidence type="ECO:0000256" key="3">
    <source>
        <dbReference type="ARBA" id="ARBA00022475"/>
    </source>
</evidence>
<evidence type="ECO:0000256" key="6">
    <source>
        <dbReference type="ARBA" id="ARBA00023136"/>
    </source>
</evidence>
<evidence type="ECO:0000256" key="1">
    <source>
        <dbReference type="ARBA" id="ARBA00004651"/>
    </source>
</evidence>
<gene>
    <name evidence="9" type="ORF">HH215_27670</name>
</gene>
<reference evidence="9 10" key="1">
    <citation type="submission" date="2020-04" db="EMBL/GenBank/DDBJ databases">
        <title>Genome sequencing of novel species.</title>
        <authorList>
            <person name="Heo J."/>
            <person name="Kim S.-J."/>
            <person name="Kim J.-S."/>
            <person name="Hong S.-B."/>
            <person name="Kwon S.-W."/>
        </authorList>
    </citation>
    <scope>NUCLEOTIDE SEQUENCE [LARGE SCALE GENOMIC DNA]</scope>
    <source>
        <strain evidence="9 10">MFER-1</strain>
    </source>
</reference>
<dbReference type="Pfam" id="PF00528">
    <property type="entry name" value="BPD_transp_1"/>
    <property type="match status" value="1"/>
</dbReference>
<organism evidence="9 10">
    <name type="scientific">Cohnella herbarum</name>
    <dbReference type="NCBI Taxonomy" id="2728023"/>
    <lineage>
        <taxon>Bacteria</taxon>
        <taxon>Bacillati</taxon>
        <taxon>Bacillota</taxon>
        <taxon>Bacilli</taxon>
        <taxon>Bacillales</taxon>
        <taxon>Paenibacillaceae</taxon>
        <taxon>Cohnella</taxon>
    </lineage>
</organism>
<name>A0A7Z2VPG4_9BACL</name>
<keyword evidence="2 7" id="KW-0813">Transport</keyword>
<dbReference type="InterPro" id="IPR035906">
    <property type="entry name" value="MetI-like_sf"/>
</dbReference>
<proteinExistence type="inferred from homology"/>
<dbReference type="SUPFAM" id="SSF161098">
    <property type="entry name" value="MetI-like"/>
    <property type="match status" value="1"/>
</dbReference>
<keyword evidence="6 7" id="KW-0472">Membrane</keyword>
<protein>
    <submittedName>
        <fullName evidence="9">Carbohydrate ABC transporter permease</fullName>
    </submittedName>
</protein>
<dbReference type="Gene3D" id="1.10.3720.10">
    <property type="entry name" value="MetI-like"/>
    <property type="match status" value="1"/>
</dbReference>
<evidence type="ECO:0000259" key="8">
    <source>
        <dbReference type="PROSITE" id="PS50928"/>
    </source>
</evidence>
<evidence type="ECO:0000313" key="10">
    <source>
        <dbReference type="Proteomes" id="UP000502248"/>
    </source>
</evidence>
<dbReference type="InterPro" id="IPR000515">
    <property type="entry name" value="MetI-like"/>
</dbReference>
<feature type="transmembrane region" description="Helical" evidence="7">
    <location>
        <begin position="81"/>
        <end position="99"/>
    </location>
</feature>
<keyword evidence="10" id="KW-1185">Reference proteome</keyword>
<keyword evidence="3" id="KW-1003">Cell membrane</keyword>
<keyword evidence="4 7" id="KW-0812">Transmembrane</keyword>
<accession>A0A7Z2VPG4</accession>
<dbReference type="EMBL" id="CP051680">
    <property type="protein sequence ID" value="QJD86580.1"/>
    <property type="molecule type" value="Genomic_DNA"/>
</dbReference>
<comment type="similarity">
    <text evidence="7">Belongs to the binding-protein-dependent transport system permease family.</text>
</comment>
<comment type="subcellular location">
    <subcellularLocation>
        <location evidence="1 7">Cell membrane</location>
        <topology evidence="1 7">Multi-pass membrane protein</topology>
    </subcellularLocation>
</comment>
<dbReference type="RefSeq" id="WP_169282829.1">
    <property type="nucleotide sequence ID" value="NZ_CP051680.1"/>
</dbReference>
<evidence type="ECO:0000256" key="5">
    <source>
        <dbReference type="ARBA" id="ARBA00022989"/>
    </source>
</evidence>
<dbReference type="PROSITE" id="PS50928">
    <property type="entry name" value="ABC_TM1"/>
    <property type="match status" value="1"/>
</dbReference>
<feature type="transmembrane region" description="Helical" evidence="7">
    <location>
        <begin position="143"/>
        <end position="163"/>
    </location>
</feature>
<evidence type="ECO:0000256" key="4">
    <source>
        <dbReference type="ARBA" id="ARBA00022692"/>
    </source>
</evidence>
<evidence type="ECO:0000313" key="9">
    <source>
        <dbReference type="EMBL" id="QJD86580.1"/>
    </source>
</evidence>
<feature type="transmembrane region" description="Helical" evidence="7">
    <location>
        <begin position="192"/>
        <end position="212"/>
    </location>
</feature>
<keyword evidence="5 7" id="KW-1133">Transmembrane helix</keyword>
<dbReference type="CDD" id="cd06261">
    <property type="entry name" value="TM_PBP2"/>
    <property type="match status" value="1"/>
</dbReference>
<dbReference type="Proteomes" id="UP000502248">
    <property type="component" value="Chromosome"/>
</dbReference>
<dbReference type="AlphaFoldDB" id="A0A7Z2VPG4"/>
<evidence type="ECO:0000256" key="7">
    <source>
        <dbReference type="RuleBase" id="RU363032"/>
    </source>
</evidence>
<dbReference type="GO" id="GO:0005886">
    <property type="term" value="C:plasma membrane"/>
    <property type="evidence" value="ECO:0007669"/>
    <property type="project" value="UniProtKB-SubCell"/>
</dbReference>
<dbReference type="KEGG" id="cheb:HH215_27670"/>
<dbReference type="PANTHER" id="PTHR43744:SF9">
    <property type="entry name" value="POLYGALACTURONAN_RHAMNOGALACTURONAN TRANSPORT SYSTEM PERMEASE PROTEIN YTCP"/>
    <property type="match status" value="1"/>
</dbReference>
<feature type="transmembrane region" description="Helical" evidence="7">
    <location>
        <begin position="111"/>
        <end position="131"/>
    </location>
</feature>
<feature type="domain" description="ABC transmembrane type-1" evidence="8">
    <location>
        <begin position="74"/>
        <end position="278"/>
    </location>
</feature>
<sequence>MRSTRSAGATAFRLFNYGTLTLVALLCILPLVHIFAVSLSSAEAVNGNQVGLWPVDFSLGAYRASFDAPFLSALSVTMQRIVLGTAINMLVTFLMAYPLSKESDRFPYRNVYVWILVFTMLFSGGLIPTYILAKQLHLLNTMWVLVLPSAVNVFYIILLLNFFRQLPKEIEESALMDGASYFKSMYKIYLPLSKPVIATLLLFCIVTHWNAWFDGIMFINDTDKYPLQTYLQLLLQKSKSVLSLEDAKMAAEDAAKTSIYGAKMFLSLLPIIALYPFLQKYFTEGIVIGAVKG</sequence>